<evidence type="ECO:0000259" key="1">
    <source>
        <dbReference type="Pfam" id="PF18803"/>
    </source>
</evidence>
<evidence type="ECO:0000313" key="3">
    <source>
        <dbReference type="Proteomes" id="UP001215598"/>
    </source>
</evidence>
<feature type="non-terminal residue" evidence="2">
    <location>
        <position position="1"/>
    </location>
</feature>
<organism evidence="2 3">
    <name type="scientific">Mycena metata</name>
    <dbReference type="NCBI Taxonomy" id="1033252"/>
    <lineage>
        <taxon>Eukaryota</taxon>
        <taxon>Fungi</taxon>
        <taxon>Dikarya</taxon>
        <taxon>Basidiomycota</taxon>
        <taxon>Agaricomycotina</taxon>
        <taxon>Agaricomycetes</taxon>
        <taxon>Agaricomycetidae</taxon>
        <taxon>Agaricales</taxon>
        <taxon>Marasmiineae</taxon>
        <taxon>Mycenaceae</taxon>
        <taxon>Mycena</taxon>
    </lineage>
</organism>
<dbReference type="Pfam" id="PF18803">
    <property type="entry name" value="CxC2"/>
    <property type="match status" value="1"/>
</dbReference>
<gene>
    <name evidence="2" type="ORF">B0H16DRAFT_1206127</name>
</gene>
<dbReference type="EMBL" id="JARKIB010000120">
    <property type="protein sequence ID" value="KAJ7736634.1"/>
    <property type="molecule type" value="Genomic_DNA"/>
</dbReference>
<protein>
    <recommendedName>
        <fullName evidence="1">CxC2-like cysteine cluster KDZ transposase-associated domain-containing protein</fullName>
    </recommendedName>
</protein>
<dbReference type="AlphaFoldDB" id="A0AAD7I751"/>
<feature type="domain" description="CxC2-like cysteine cluster KDZ transposase-associated" evidence="1">
    <location>
        <begin position="90"/>
        <end position="148"/>
    </location>
</feature>
<comment type="caution">
    <text evidence="2">The sequence shown here is derived from an EMBL/GenBank/DDBJ whole genome shotgun (WGS) entry which is preliminary data.</text>
</comment>
<keyword evidence="3" id="KW-1185">Reference proteome</keyword>
<feature type="non-terminal residue" evidence="2">
    <location>
        <position position="148"/>
    </location>
</feature>
<proteinExistence type="predicted"/>
<evidence type="ECO:0000313" key="2">
    <source>
        <dbReference type="EMBL" id="KAJ7736634.1"/>
    </source>
</evidence>
<dbReference type="InterPro" id="IPR041457">
    <property type="entry name" value="CxC2_KDZ-assoc"/>
</dbReference>
<name>A0AAD7I751_9AGAR</name>
<dbReference type="Proteomes" id="UP001215598">
    <property type="component" value="Unassembled WGS sequence"/>
</dbReference>
<accession>A0AAD7I751</accession>
<reference evidence="2" key="1">
    <citation type="submission" date="2023-03" db="EMBL/GenBank/DDBJ databases">
        <title>Massive genome expansion in bonnet fungi (Mycena s.s.) driven by repeated elements and novel gene families across ecological guilds.</title>
        <authorList>
            <consortium name="Lawrence Berkeley National Laboratory"/>
            <person name="Harder C.B."/>
            <person name="Miyauchi S."/>
            <person name="Viragh M."/>
            <person name="Kuo A."/>
            <person name="Thoen E."/>
            <person name="Andreopoulos B."/>
            <person name="Lu D."/>
            <person name="Skrede I."/>
            <person name="Drula E."/>
            <person name="Henrissat B."/>
            <person name="Morin E."/>
            <person name="Kohler A."/>
            <person name="Barry K."/>
            <person name="LaButti K."/>
            <person name="Morin E."/>
            <person name="Salamov A."/>
            <person name="Lipzen A."/>
            <person name="Mereny Z."/>
            <person name="Hegedus B."/>
            <person name="Baldrian P."/>
            <person name="Stursova M."/>
            <person name="Weitz H."/>
            <person name="Taylor A."/>
            <person name="Grigoriev I.V."/>
            <person name="Nagy L.G."/>
            <person name="Martin F."/>
            <person name="Kauserud H."/>
        </authorList>
    </citation>
    <scope>NUCLEOTIDE SEQUENCE</scope>
    <source>
        <strain evidence="2">CBHHK182m</strain>
    </source>
</reference>
<sequence>FPMQVFIRDFRDETLDEMLRSEGRGAERFHQECPGCKSSAPLFRCQRQTCIGPAMWCEQCIVQQHEQLPTHMVEVRGRPLALNELDEEARLQLGHAPGSYCPKATKAHKDFVIIDTLGVRTVKLNFCGCDSTVTYRQQLMRACLWPAT</sequence>